<keyword evidence="2" id="KW-1185">Reference proteome</keyword>
<reference evidence="1" key="1">
    <citation type="journal article" date="2016" name="Front. Microbiol.">
        <title>Genome Sequence of the Piezophilic, Mesophilic Sulfate-Reducing Bacterium Desulfovibrio indicus J2T.</title>
        <authorList>
            <person name="Cao J."/>
            <person name="Maignien L."/>
            <person name="Shao Z."/>
            <person name="Alain K."/>
            <person name="Jebbar M."/>
        </authorList>
    </citation>
    <scope>NUCLEOTIDE SEQUENCE</scope>
    <source>
        <strain evidence="1">NBRC 103626</strain>
    </source>
</reference>
<dbReference type="Proteomes" id="UP001055108">
    <property type="component" value="Unassembled WGS sequence"/>
</dbReference>
<comment type="caution">
    <text evidence="1">The sequence shown here is derived from an EMBL/GenBank/DDBJ whole genome shotgun (WGS) entry which is preliminary data.</text>
</comment>
<name>A0AA37HP27_9HYPH</name>
<reference evidence="1" key="2">
    <citation type="submission" date="2021-08" db="EMBL/GenBank/DDBJ databases">
        <authorList>
            <person name="Tani A."/>
            <person name="Ola A."/>
            <person name="Ogura Y."/>
            <person name="Katsura K."/>
            <person name="Hayashi T."/>
        </authorList>
    </citation>
    <scope>NUCLEOTIDE SEQUENCE</scope>
    <source>
        <strain evidence="1">NBRC 103626</strain>
    </source>
</reference>
<dbReference type="EMBL" id="BPQM01000051">
    <property type="protein sequence ID" value="GJD79031.1"/>
    <property type="molecule type" value="Genomic_DNA"/>
</dbReference>
<gene>
    <name evidence="1" type="ORF">NBEOAGPD_2251</name>
</gene>
<accession>A0AA37HP27</accession>
<proteinExistence type="predicted"/>
<dbReference type="RefSeq" id="WP_238302882.1">
    <property type="nucleotide sequence ID" value="NZ_BPQM01000051.1"/>
</dbReference>
<evidence type="ECO:0000313" key="2">
    <source>
        <dbReference type="Proteomes" id="UP001055108"/>
    </source>
</evidence>
<organism evidence="1 2">
    <name type="scientific">Methylobacterium gregans</name>
    <dbReference type="NCBI Taxonomy" id="374424"/>
    <lineage>
        <taxon>Bacteria</taxon>
        <taxon>Pseudomonadati</taxon>
        <taxon>Pseudomonadota</taxon>
        <taxon>Alphaproteobacteria</taxon>
        <taxon>Hyphomicrobiales</taxon>
        <taxon>Methylobacteriaceae</taxon>
        <taxon>Methylobacterium</taxon>
    </lineage>
</organism>
<sequence length="54" mass="5762">MLPVIVRNGRSTPGNAPRFVRAVEECRSDCLARLKGAAGARLSDDARAIPVNGR</sequence>
<dbReference type="AlphaFoldDB" id="A0AA37HP27"/>
<protein>
    <submittedName>
        <fullName evidence="1">Uncharacterized protein</fullName>
    </submittedName>
</protein>
<evidence type="ECO:0000313" key="1">
    <source>
        <dbReference type="EMBL" id="GJD79031.1"/>
    </source>
</evidence>